<evidence type="ECO:0000313" key="3">
    <source>
        <dbReference type="Proteomes" id="UP000013968"/>
    </source>
</evidence>
<dbReference type="KEGG" id="aoi:AORI_4478"/>
<evidence type="ECO:0000313" key="2">
    <source>
        <dbReference type="EMBL" id="AGM07062.1"/>
    </source>
</evidence>
<dbReference type="AlphaFoldDB" id="R4T7W2"/>
<dbReference type="EMBL" id="CP003410">
    <property type="protein sequence ID" value="AGM07062.1"/>
    <property type="molecule type" value="Genomic_DNA"/>
</dbReference>
<evidence type="ECO:0000256" key="1">
    <source>
        <dbReference type="SAM" id="MobiDB-lite"/>
    </source>
</evidence>
<dbReference type="HOGENOM" id="CLU_149266_0_0_11"/>
<feature type="compositionally biased region" description="Polar residues" evidence="1">
    <location>
        <begin position="99"/>
        <end position="117"/>
    </location>
</feature>
<feature type="region of interest" description="Disordered" evidence="1">
    <location>
        <begin position="82"/>
        <end position="140"/>
    </location>
</feature>
<dbReference type="PATRIC" id="fig|1156913.3.peg.4561"/>
<organism evidence="2 3">
    <name type="scientific">Amycolatopsis keratiniphila</name>
    <dbReference type="NCBI Taxonomy" id="129921"/>
    <lineage>
        <taxon>Bacteria</taxon>
        <taxon>Bacillati</taxon>
        <taxon>Actinomycetota</taxon>
        <taxon>Actinomycetes</taxon>
        <taxon>Pseudonocardiales</taxon>
        <taxon>Pseudonocardiaceae</taxon>
        <taxon>Amycolatopsis</taxon>
        <taxon>Amycolatopsis japonica group</taxon>
    </lineage>
</organism>
<protein>
    <submittedName>
        <fullName evidence="2">Uncharacterized protein</fullName>
    </submittedName>
</protein>
<keyword evidence="3" id="KW-1185">Reference proteome</keyword>
<sequence length="140" mass="14810">MPTAEEIERRVEVADTARSERRSAAARRVGDLADRHAELAKQLGGIERELGEVLAESGDVIEIDELAAFTDVPATELARWLNNAKPGRAKRKKPAGTNPAKTTQARKPAASHQSAHTNVAAAQDIPPAHGGTIPLPAVAS</sequence>
<reference evidence="2 3" key="1">
    <citation type="journal article" date="2013" name="BMC Genomics">
        <title>ContigScape: a Cytoscape plugin facilitating microbial genome gap closing.</title>
        <authorList>
            <person name="Tang B."/>
            <person name="Wang Q."/>
            <person name="Yang M."/>
            <person name="Xie F."/>
            <person name="Zhu Y."/>
            <person name="Zhuo Y."/>
            <person name="Wang S."/>
            <person name="Gao H."/>
            <person name="Ding X."/>
            <person name="Zhang L."/>
            <person name="Zhao G."/>
            <person name="Zheng H."/>
        </authorList>
    </citation>
    <scope>NUCLEOTIDE SEQUENCE [LARGE SCALE GENOMIC DNA]</scope>
    <source>
        <strain evidence="2 3">HCCB10007</strain>
    </source>
</reference>
<name>R4T7W2_9PSEU</name>
<proteinExistence type="predicted"/>
<accession>R4T7W2</accession>
<dbReference type="Proteomes" id="UP000013968">
    <property type="component" value="Chromosome"/>
</dbReference>
<feature type="region of interest" description="Disordered" evidence="1">
    <location>
        <begin position="1"/>
        <end position="28"/>
    </location>
</feature>
<gene>
    <name evidence="2" type="ORF">AORI_4478</name>
</gene>